<feature type="transmembrane region" description="Helical" evidence="11">
    <location>
        <begin position="288"/>
        <end position="307"/>
    </location>
</feature>
<evidence type="ECO:0000256" key="7">
    <source>
        <dbReference type="ARBA" id="ARBA00022989"/>
    </source>
</evidence>
<comment type="similarity">
    <text evidence="2">Belongs to the peptidase U48 family.</text>
</comment>
<evidence type="ECO:0000256" key="6">
    <source>
        <dbReference type="ARBA" id="ARBA00022824"/>
    </source>
</evidence>
<keyword evidence="14" id="KW-1185">Reference proteome</keyword>
<evidence type="ECO:0000259" key="12">
    <source>
        <dbReference type="Pfam" id="PF02517"/>
    </source>
</evidence>
<feature type="transmembrane region" description="Helical" evidence="11">
    <location>
        <begin position="176"/>
        <end position="198"/>
    </location>
</feature>
<reference evidence="13 14" key="2">
    <citation type="submission" date="2021-10" db="EMBL/GenBank/DDBJ databases">
        <authorList>
            <person name="Piombo E."/>
        </authorList>
    </citation>
    <scope>NUCLEOTIDE SEQUENCE [LARGE SCALE GENOMIC DNA]</scope>
</reference>
<dbReference type="PANTHER" id="PTHR13046">
    <property type="entry name" value="PROTEASE U48 CAAX PRENYL PROTEASE RCE1"/>
    <property type="match status" value="1"/>
</dbReference>
<dbReference type="AlphaFoldDB" id="A0A9N9UUA0"/>
<feature type="transmembrane region" description="Helical" evidence="11">
    <location>
        <begin position="19"/>
        <end position="38"/>
    </location>
</feature>
<dbReference type="InterPro" id="IPR039731">
    <property type="entry name" value="Rce1"/>
</dbReference>
<comment type="subcellular location">
    <subcellularLocation>
        <location evidence="1">Endoplasmic reticulum membrane</location>
        <topology evidence="1">Multi-pass membrane protein</topology>
    </subcellularLocation>
</comment>
<evidence type="ECO:0000256" key="8">
    <source>
        <dbReference type="ARBA" id="ARBA00023136"/>
    </source>
</evidence>
<feature type="domain" description="CAAX prenyl protease 2/Lysostaphin resistance protein A-like" evidence="12">
    <location>
        <begin position="157"/>
        <end position="259"/>
    </location>
</feature>
<dbReference type="GO" id="GO:0005789">
    <property type="term" value="C:endoplasmic reticulum membrane"/>
    <property type="evidence" value="ECO:0007669"/>
    <property type="project" value="UniProtKB-SubCell"/>
</dbReference>
<keyword evidence="8 11" id="KW-0472">Membrane</keyword>
<comment type="caution">
    <text evidence="13">The sequence shown here is derived from an EMBL/GenBank/DDBJ whole genome shotgun (WGS) entry which is preliminary data.</text>
</comment>
<keyword evidence="6" id="KW-0256">Endoplasmic reticulum</keyword>
<evidence type="ECO:0000256" key="4">
    <source>
        <dbReference type="ARBA" id="ARBA00022692"/>
    </source>
</evidence>
<feature type="transmembrane region" description="Helical" evidence="11">
    <location>
        <begin position="109"/>
        <end position="130"/>
    </location>
</feature>
<accession>A0A9N9UUA0</accession>
<dbReference type="OrthoDB" id="271604at2759"/>
<dbReference type="Proteomes" id="UP000754883">
    <property type="component" value="Unassembled WGS sequence"/>
</dbReference>
<evidence type="ECO:0000313" key="13">
    <source>
        <dbReference type="EMBL" id="CAG9996644.1"/>
    </source>
</evidence>
<dbReference type="GO" id="GO:0004222">
    <property type="term" value="F:metalloendopeptidase activity"/>
    <property type="evidence" value="ECO:0007669"/>
    <property type="project" value="InterPro"/>
</dbReference>
<evidence type="ECO:0000256" key="5">
    <source>
        <dbReference type="ARBA" id="ARBA00022801"/>
    </source>
</evidence>
<dbReference type="EMBL" id="CABFNO020001539">
    <property type="protein sequence ID" value="CAG9996644.1"/>
    <property type="molecule type" value="Genomic_DNA"/>
</dbReference>
<evidence type="ECO:0000256" key="11">
    <source>
        <dbReference type="SAM" id="Phobius"/>
    </source>
</evidence>
<keyword evidence="3" id="KW-0645">Protease</keyword>
<evidence type="ECO:0000256" key="2">
    <source>
        <dbReference type="ARBA" id="ARBA00006897"/>
    </source>
</evidence>
<proteinExistence type="inferred from homology"/>
<comment type="catalytic activity">
    <reaction evidence="9">
        <text>Hydrolyzes the peptide bond -P2-(S-farnesyl or geranylgeranyl)C-P1'-P2'-P3'-COOH where P1' and P2' are amino acids with aliphatic sidechains and P3' is any C-terminal residue.</text>
        <dbReference type="EC" id="3.4.26.1"/>
    </reaction>
</comment>
<evidence type="ECO:0000256" key="1">
    <source>
        <dbReference type="ARBA" id="ARBA00004477"/>
    </source>
</evidence>
<keyword evidence="7 11" id="KW-1133">Transmembrane helix</keyword>
<sequence>MADPTPDAPVVKDAITQTHAFGCLLAYCVVYVLPLHLSPATRATPGRSRDDPGAIRARIKAVSLSTAVCSIITLAILTLLSPTLDAEGRSDHASAWHAMGYWPLGLRETAHSVFLTALLFAAPLYERLVIDGAWEDWLRLEPLSNVWNDMPTWRNLVVWQGPITEECLFRSAAVPLLLLAGNGLSSTVFLSPLVFGVAHVHHFYEFRVTHPGVPLVAAIARSVLQFSYTYLFGIYATFIFLRTGSLLAVILVHSFCNVMGLPRVWGLVEPYWLPEGTNNGTVKAHTVVYYLLLFGGMFSWWQGLYALTSSSMALADL</sequence>
<keyword evidence="5" id="KW-0378">Hydrolase</keyword>
<evidence type="ECO:0000256" key="3">
    <source>
        <dbReference type="ARBA" id="ARBA00022670"/>
    </source>
</evidence>
<feature type="transmembrane region" description="Helical" evidence="11">
    <location>
        <begin position="59"/>
        <end position="80"/>
    </location>
</feature>
<keyword evidence="4 11" id="KW-0812">Transmembrane</keyword>
<organism evidence="13 14">
    <name type="scientific">Clonostachys byssicola</name>
    <dbReference type="NCBI Taxonomy" id="160290"/>
    <lineage>
        <taxon>Eukaryota</taxon>
        <taxon>Fungi</taxon>
        <taxon>Dikarya</taxon>
        <taxon>Ascomycota</taxon>
        <taxon>Pezizomycotina</taxon>
        <taxon>Sordariomycetes</taxon>
        <taxon>Hypocreomycetidae</taxon>
        <taxon>Hypocreales</taxon>
        <taxon>Bionectriaceae</taxon>
        <taxon>Clonostachys</taxon>
    </lineage>
</organism>
<protein>
    <recommendedName>
        <fullName evidence="10">intramembrane prenyl-peptidase Rce1</fullName>
        <ecNumber evidence="10">3.4.26.1</ecNumber>
    </recommendedName>
</protein>
<evidence type="ECO:0000313" key="14">
    <source>
        <dbReference type="Proteomes" id="UP000754883"/>
    </source>
</evidence>
<dbReference type="Pfam" id="PF02517">
    <property type="entry name" value="Rce1-like"/>
    <property type="match status" value="1"/>
</dbReference>
<reference evidence="14" key="1">
    <citation type="submission" date="2019-06" db="EMBL/GenBank/DDBJ databases">
        <authorList>
            <person name="Broberg M."/>
        </authorList>
    </citation>
    <scope>NUCLEOTIDE SEQUENCE [LARGE SCALE GENOMIC DNA]</scope>
</reference>
<name>A0A9N9UUA0_9HYPO</name>
<evidence type="ECO:0000256" key="10">
    <source>
        <dbReference type="ARBA" id="ARBA00049729"/>
    </source>
</evidence>
<dbReference type="InterPro" id="IPR003675">
    <property type="entry name" value="Rce1/LyrA-like_dom"/>
</dbReference>
<dbReference type="EC" id="3.4.26.1" evidence="10"/>
<dbReference type="PANTHER" id="PTHR13046:SF0">
    <property type="entry name" value="CAAX PRENYL PROTEASE 2"/>
    <property type="match status" value="1"/>
</dbReference>
<evidence type="ECO:0000256" key="9">
    <source>
        <dbReference type="ARBA" id="ARBA00047280"/>
    </source>
</evidence>
<dbReference type="GO" id="GO:0071586">
    <property type="term" value="P:CAAX-box protein processing"/>
    <property type="evidence" value="ECO:0007669"/>
    <property type="project" value="InterPro"/>
</dbReference>
<gene>
    <name evidence="13" type="ORF">CBYS24578_00012943</name>
</gene>